<gene>
    <name evidence="1" type="ORF">SAMN04488024_10817</name>
</gene>
<dbReference type="AlphaFoldDB" id="A0A1G6XUA1"/>
<organism evidence="1 2">
    <name type="scientific">Pedobacter soli</name>
    <dbReference type="NCBI Taxonomy" id="390242"/>
    <lineage>
        <taxon>Bacteria</taxon>
        <taxon>Pseudomonadati</taxon>
        <taxon>Bacteroidota</taxon>
        <taxon>Sphingobacteriia</taxon>
        <taxon>Sphingobacteriales</taxon>
        <taxon>Sphingobacteriaceae</taxon>
        <taxon>Pedobacter</taxon>
    </lineage>
</organism>
<sequence length="57" mass="6641">MVDFFLYLASHQDRFVVSRVNFNNSKKNNILVVQYAALYVMVENSFSPHGVQSRVLF</sequence>
<reference evidence="2" key="1">
    <citation type="submission" date="2016-10" db="EMBL/GenBank/DDBJ databases">
        <authorList>
            <person name="Varghese N."/>
            <person name="Submissions S."/>
        </authorList>
    </citation>
    <scope>NUCLEOTIDE SEQUENCE [LARGE SCALE GENOMIC DNA]</scope>
    <source>
        <strain evidence="2">DSM 18609</strain>
    </source>
</reference>
<keyword evidence="2" id="KW-1185">Reference proteome</keyword>
<dbReference type="STRING" id="390242.SAMN04488024_10817"/>
<proteinExistence type="predicted"/>
<evidence type="ECO:0000313" key="1">
    <source>
        <dbReference type="EMBL" id="SDD80977.1"/>
    </source>
</evidence>
<accession>A0A1G6XUA1</accession>
<protein>
    <submittedName>
        <fullName evidence="1">Uncharacterized protein</fullName>
    </submittedName>
</protein>
<dbReference type="Proteomes" id="UP000199455">
    <property type="component" value="Unassembled WGS sequence"/>
</dbReference>
<dbReference type="EMBL" id="FMZH01000008">
    <property type="protein sequence ID" value="SDD80977.1"/>
    <property type="molecule type" value="Genomic_DNA"/>
</dbReference>
<name>A0A1G6XUA1_9SPHI</name>
<evidence type="ECO:0000313" key="2">
    <source>
        <dbReference type="Proteomes" id="UP000199455"/>
    </source>
</evidence>